<evidence type="ECO:0000313" key="17">
    <source>
        <dbReference type="Proteomes" id="UP000095591"/>
    </source>
</evidence>
<dbReference type="Proteomes" id="UP001198806">
    <property type="component" value="Unassembled WGS sequence"/>
</dbReference>
<dbReference type="GeneID" id="93524341"/>
<dbReference type="Proteomes" id="UP000450599">
    <property type="component" value="Unassembled WGS sequence"/>
</dbReference>
<evidence type="ECO:0000256" key="1">
    <source>
        <dbReference type="ARBA" id="ARBA00001917"/>
    </source>
</evidence>
<dbReference type="AlphaFoldDB" id="A0A173VY43"/>
<dbReference type="Proteomes" id="UP000095332">
    <property type="component" value="Unassembled WGS sequence"/>
</dbReference>
<proteinExistence type="inferred from homology"/>
<reference evidence="13 22" key="4">
    <citation type="submission" date="2020-04" db="EMBL/GenBank/DDBJ databases">
        <title>Complete Genomes and Methylome analysis of CBBP consortium that reverse antibiotic-induced susceptibility to vancomycin-resistant Enterococcus faecium infection.</title>
        <authorList>
            <person name="Fomenkov A."/>
            <person name="Zhang Z."/>
            <person name="Pamer E."/>
            <person name="Roberts R.J."/>
        </authorList>
    </citation>
    <scope>NUCLEOTIDE SEQUENCE [LARGE SCALE GENOMIC DNA]</scope>
    <source>
        <strain evidence="22">CBBP</strain>
        <strain evidence="13">CBBP-1</strain>
    </source>
</reference>
<reference evidence="14 18" key="3">
    <citation type="submission" date="2019-07" db="EMBL/GenBank/DDBJ databases">
        <title>Genome sequencing of Parabacteroides distasonis iSURF_7.</title>
        <authorList>
            <person name="Degefu H.N."/>
            <person name="Ruoff K.L."/>
            <person name="Price C.E."/>
            <person name="Valls R.A."/>
            <person name="O'Toole G.A."/>
        </authorList>
    </citation>
    <scope>NUCLEOTIDE SEQUENCE [LARGE SCALE GENOMIC DNA]</scope>
    <source>
        <strain evidence="14 18">CFPLTA003_1B</strain>
    </source>
</reference>
<evidence type="ECO:0000313" key="18">
    <source>
        <dbReference type="Proteomes" id="UP000315827"/>
    </source>
</evidence>
<evidence type="ECO:0000256" key="4">
    <source>
        <dbReference type="ARBA" id="ARBA00022643"/>
    </source>
</evidence>
<dbReference type="Pfam" id="PF00881">
    <property type="entry name" value="Nitroreductase"/>
    <property type="match status" value="2"/>
</dbReference>
<protein>
    <submittedName>
        <fullName evidence="9 10">Nitroreductase</fullName>
    </submittedName>
    <submittedName>
        <fullName evidence="7">Putative NAD(P)H nitroreductase Spy0809</fullName>
        <ecNumber evidence="7">1.-.-.-</ecNumber>
    </submittedName>
</protein>
<feature type="domain" description="Nitroreductase" evidence="6">
    <location>
        <begin position="8"/>
        <end position="61"/>
    </location>
</feature>
<dbReference type="EMBL" id="CP120353">
    <property type="protein sequence ID" value="WET64571.1"/>
    <property type="molecule type" value="Genomic_DNA"/>
</dbReference>
<evidence type="ECO:0000259" key="6">
    <source>
        <dbReference type="Pfam" id="PF00881"/>
    </source>
</evidence>
<feature type="domain" description="Nitroreductase" evidence="6">
    <location>
        <begin position="64"/>
        <end position="147"/>
    </location>
</feature>
<reference evidence="19 20" key="2">
    <citation type="journal article" date="2019" name="Nat. Med.">
        <title>A library of human gut bacterial isolates paired with longitudinal multiomics data enables mechanistic microbiome research.</title>
        <authorList>
            <person name="Poyet M."/>
            <person name="Groussin M."/>
            <person name="Gibbons S.M."/>
            <person name="Avila-Pacheco J."/>
            <person name="Jiang X."/>
            <person name="Kearney S.M."/>
            <person name="Perrotta A.R."/>
            <person name="Berdy B."/>
            <person name="Zhao S."/>
            <person name="Lieberman T.D."/>
            <person name="Swanson P.K."/>
            <person name="Smith M."/>
            <person name="Roesemann S."/>
            <person name="Alexander J.E."/>
            <person name="Rich S.A."/>
            <person name="Livny J."/>
            <person name="Vlamakis H."/>
            <person name="Clish C."/>
            <person name="Bullock K."/>
            <person name="Deik A."/>
            <person name="Scott J."/>
            <person name="Pierce K.A."/>
            <person name="Xavier R.J."/>
            <person name="Alm E.J."/>
        </authorList>
    </citation>
    <scope>NUCLEOTIDE SEQUENCE [LARGE SCALE GENOMIC DNA]</scope>
    <source>
        <strain evidence="12 21">BIOML-A10</strain>
        <strain evidence="10 19">BIOML-A11</strain>
        <strain evidence="11 20">BIOML-A9</strain>
    </source>
</reference>
<dbReference type="EMBL" id="CZBM01000014">
    <property type="protein sequence ID" value="CUQ47033.1"/>
    <property type="molecule type" value="Genomic_DNA"/>
</dbReference>
<dbReference type="InterPro" id="IPR000415">
    <property type="entry name" value="Nitroreductase-like"/>
</dbReference>
<dbReference type="EMBL" id="CYXP01000011">
    <property type="protein sequence ID" value="CUN32192.1"/>
    <property type="molecule type" value="Genomic_DNA"/>
</dbReference>
<dbReference type="Gene3D" id="3.40.109.10">
    <property type="entry name" value="NADH Oxidase"/>
    <property type="match status" value="1"/>
</dbReference>
<dbReference type="EMBL" id="WKMW01000021">
    <property type="protein sequence ID" value="MRY86228.1"/>
    <property type="molecule type" value="Genomic_DNA"/>
</dbReference>
<evidence type="ECO:0000313" key="12">
    <source>
        <dbReference type="EMBL" id="MRZ08125.1"/>
    </source>
</evidence>
<evidence type="ECO:0000313" key="8">
    <source>
        <dbReference type="EMBL" id="CUQ47033.1"/>
    </source>
</evidence>
<reference evidence="9" key="5">
    <citation type="submission" date="2021-10" db="EMBL/GenBank/DDBJ databases">
        <title>Collection of gut derived symbiotic bacterial strains cultured from healthy donors.</title>
        <authorList>
            <person name="Lin H."/>
            <person name="Littmann E."/>
            <person name="Kohout C."/>
            <person name="Pamer E.G."/>
        </authorList>
    </citation>
    <scope>NUCLEOTIDE SEQUENCE</scope>
    <source>
        <strain evidence="9">DFI.2.94</strain>
    </source>
</reference>
<evidence type="ECO:0000313" key="10">
    <source>
        <dbReference type="EMBL" id="MRY86228.1"/>
    </source>
</evidence>
<evidence type="ECO:0000313" key="15">
    <source>
        <dbReference type="EMBL" id="WET64571.1"/>
    </source>
</evidence>
<dbReference type="Proteomes" id="UP000471216">
    <property type="component" value="Unassembled WGS sequence"/>
</dbReference>
<dbReference type="Proteomes" id="UP000095591">
    <property type="component" value="Unassembled WGS sequence"/>
</dbReference>
<evidence type="ECO:0000313" key="20">
    <source>
        <dbReference type="Proteomes" id="UP000461276"/>
    </source>
</evidence>
<evidence type="ECO:0000313" key="9">
    <source>
        <dbReference type="EMBL" id="MCB6519541.1"/>
    </source>
</evidence>
<organism evidence="7 17">
    <name type="scientific">Parabacteroides distasonis</name>
    <dbReference type="NCBI Taxonomy" id="823"/>
    <lineage>
        <taxon>Bacteria</taxon>
        <taxon>Pseudomonadati</taxon>
        <taxon>Bacteroidota</taxon>
        <taxon>Bacteroidia</taxon>
        <taxon>Bacteroidales</taxon>
        <taxon>Tannerellaceae</taxon>
        <taxon>Parabacteroides</taxon>
    </lineage>
</organism>
<dbReference type="PANTHER" id="PTHR43673:SF2">
    <property type="entry name" value="NITROREDUCTASE"/>
    <property type="match status" value="1"/>
</dbReference>
<dbReference type="EMBL" id="VOHW01000007">
    <property type="protein sequence ID" value="TWV61072.1"/>
    <property type="molecule type" value="Genomic_DNA"/>
</dbReference>
<evidence type="ECO:0000313" key="21">
    <source>
        <dbReference type="Proteomes" id="UP000471216"/>
    </source>
</evidence>
<keyword evidence="3" id="KW-0285">Flavoprotein</keyword>
<dbReference type="Proteomes" id="UP000315827">
    <property type="component" value="Unassembled WGS sequence"/>
</dbReference>
<evidence type="ECO:0000313" key="7">
    <source>
        <dbReference type="EMBL" id="CUN32192.1"/>
    </source>
</evidence>
<dbReference type="SUPFAM" id="SSF55469">
    <property type="entry name" value="FMN-dependent nitroreductase-like"/>
    <property type="match status" value="1"/>
</dbReference>
<reference evidence="16 17" key="1">
    <citation type="submission" date="2015-09" db="EMBL/GenBank/DDBJ databases">
        <authorList>
            <consortium name="Pathogen Informatics"/>
        </authorList>
    </citation>
    <scope>NUCLEOTIDE SEQUENCE [LARGE SCALE GENOMIC DNA]</scope>
    <source>
        <strain evidence="7 17">2789STDY5608872</strain>
        <strain evidence="8 16">2789STDY5834948</strain>
    </source>
</reference>
<evidence type="ECO:0000313" key="22">
    <source>
        <dbReference type="Proteomes" id="UP000501982"/>
    </source>
</evidence>
<dbReference type="Proteomes" id="UP000461276">
    <property type="component" value="Unassembled WGS sequence"/>
</dbReference>
<dbReference type="PANTHER" id="PTHR43673">
    <property type="entry name" value="NAD(P)H NITROREDUCTASE YDGI-RELATED"/>
    <property type="match status" value="1"/>
</dbReference>
<dbReference type="EMBL" id="WKMX01000019">
    <property type="protein sequence ID" value="MRZ08125.1"/>
    <property type="molecule type" value="Genomic_DNA"/>
</dbReference>
<dbReference type="CDD" id="cd20609">
    <property type="entry name" value="nitroreductase"/>
    <property type="match status" value="1"/>
</dbReference>
<dbReference type="EMBL" id="JAJCNI010000025">
    <property type="protein sequence ID" value="MCB6519541.1"/>
    <property type="molecule type" value="Genomic_DNA"/>
</dbReference>
<comment type="similarity">
    <text evidence="2">Belongs to the nitroreductase family.</text>
</comment>
<evidence type="ECO:0000256" key="3">
    <source>
        <dbReference type="ARBA" id="ARBA00022630"/>
    </source>
</evidence>
<gene>
    <name evidence="7" type="ORF">ERS852429_03949</name>
    <name evidence="8" type="ORF">ERS852560_03181</name>
    <name evidence="14" type="ORF">FSA05_12945</name>
    <name evidence="12" type="ORF">GKD54_18340</name>
    <name evidence="10" type="ORF">GKD58_18585</name>
    <name evidence="11" type="ORF">GKD67_17810</name>
    <name evidence="13" type="ORF">HHO38_09390</name>
    <name evidence="9" type="ORF">LI194_17260</name>
    <name evidence="15" type="ORF">P2T59_00930</name>
</gene>
<dbReference type="RefSeq" id="WP_005865806.1">
    <property type="nucleotide sequence ID" value="NZ_CAJSZN010000004.1"/>
</dbReference>
<reference evidence="15" key="6">
    <citation type="submission" date="2023-03" db="EMBL/GenBank/DDBJ databases">
        <title>Parabacteroides distasonis, a bacteria resistant against UC.</title>
        <authorList>
            <person name="Dai W."/>
        </authorList>
    </citation>
    <scope>NUCLEOTIDE SEQUENCE</scope>
    <source>
        <strain evidence="15">F1-28</strain>
    </source>
</reference>
<name>A0A173VY43_PARDI</name>
<keyword evidence="5 7" id="KW-0560">Oxidoreductase</keyword>
<dbReference type="EMBL" id="CP051672">
    <property type="protein sequence ID" value="QJE28538.1"/>
    <property type="molecule type" value="Genomic_DNA"/>
</dbReference>
<comment type="cofactor">
    <cofactor evidence="1">
        <name>FMN</name>
        <dbReference type="ChEBI" id="CHEBI:58210"/>
    </cofactor>
</comment>
<dbReference type="GO" id="GO:0016491">
    <property type="term" value="F:oxidoreductase activity"/>
    <property type="evidence" value="ECO:0007669"/>
    <property type="project" value="UniProtKB-KW"/>
</dbReference>
<dbReference type="EC" id="1.-.-.-" evidence="7"/>
<keyword evidence="4" id="KW-0288">FMN</keyword>
<evidence type="ECO:0000256" key="5">
    <source>
        <dbReference type="ARBA" id="ARBA00023002"/>
    </source>
</evidence>
<dbReference type="Proteomes" id="UP000501982">
    <property type="component" value="Chromosome"/>
</dbReference>
<evidence type="ECO:0000256" key="2">
    <source>
        <dbReference type="ARBA" id="ARBA00007118"/>
    </source>
</evidence>
<accession>A0A173VY43</accession>
<dbReference type="Proteomes" id="UP001221009">
    <property type="component" value="Chromosome"/>
</dbReference>
<evidence type="ECO:0000313" key="19">
    <source>
        <dbReference type="Proteomes" id="UP000450599"/>
    </source>
</evidence>
<evidence type="ECO:0000313" key="14">
    <source>
        <dbReference type="EMBL" id="TWV61072.1"/>
    </source>
</evidence>
<dbReference type="InterPro" id="IPR029479">
    <property type="entry name" value="Nitroreductase"/>
</dbReference>
<dbReference type="EMBL" id="WKMY01000015">
    <property type="protein sequence ID" value="MRY95050.1"/>
    <property type="molecule type" value="Genomic_DNA"/>
</dbReference>
<evidence type="ECO:0000313" key="11">
    <source>
        <dbReference type="EMBL" id="MRY95050.1"/>
    </source>
</evidence>
<sequence length="173" mass="20198">MSFLELARKRCSIRKYAPKNVEQEKIDYILEAARLAPSAVNYQPWYFVWVQSAEGKAKLQECYPREWFKQAPYYLIVCGDHQQSWKRGDHKDHMDIDTAIATEHICLAAAEQGLGTCWVCNFDTELCRKHFKIPETIEPVVLIPFGYPSDPALFDETPKKRKPIEEIIKRESF</sequence>
<evidence type="ECO:0000313" key="13">
    <source>
        <dbReference type="EMBL" id="QJE28538.1"/>
    </source>
</evidence>
<evidence type="ECO:0000313" key="16">
    <source>
        <dbReference type="Proteomes" id="UP000095332"/>
    </source>
</evidence>